<name>A0A1Q6DS87_METT1</name>
<dbReference type="Pfam" id="PF03630">
    <property type="entry name" value="Fumble"/>
    <property type="match status" value="1"/>
</dbReference>
<protein>
    <submittedName>
        <fullName evidence="7">Activator of 2-hydroxyglutaryl-CoA dehydratase, HSP70-class ATPase</fullName>
    </submittedName>
</protein>
<sequence>MLEDLDFFEERIGVDAGQTLTKVAYVERGTPQFHFYRTDLDKIDLLRRKIGFRDKLLSLTGGKALYYKEKLDIDQINILEEFKANSIGVRHLVPKEKRPSEYLVVTIGSGTSIVHEKGEEVRHVGGTALGGSMFDNFAGLICDVKDHQRALELAEKGNRYNIDLKVGDIYPREDDRIEPGFREMTAASFGKLDKEIDEICNPDFLNSLISMIGENIAIIASSIAKNKDINKIVYAGGFLENNNILKNVLDRTTKLNEIETIYPQEPMFIGAIGALRTDYKDLARKPTRFSGGVNGE</sequence>
<evidence type="ECO:0000313" key="8">
    <source>
        <dbReference type="Proteomes" id="UP000185744"/>
    </source>
</evidence>
<reference evidence="7" key="1">
    <citation type="submission" date="2016-12" db="EMBL/GenBank/DDBJ databases">
        <title>Discovery of methanogenic haloarchaea.</title>
        <authorList>
            <person name="Sorokin D.Y."/>
            <person name="Makarova K.S."/>
            <person name="Abbas B."/>
            <person name="Ferrer M."/>
            <person name="Golyshin P.N."/>
        </authorList>
    </citation>
    <scope>NUCLEOTIDE SEQUENCE [LARGE SCALE GENOMIC DNA]</scope>
    <source>
        <strain evidence="7">HMET1</strain>
    </source>
</reference>
<evidence type="ECO:0000256" key="3">
    <source>
        <dbReference type="ARBA" id="ARBA00022741"/>
    </source>
</evidence>
<evidence type="ECO:0000256" key="2">
    <source>
        <dbReference type="ARBA" id="ARBA00022679"/>
    </source>
</evidence>
<dbReference type="InterPro" id="IPR004567">
    <property type="entry name" value="Type_II_PanK"/>
</dbReference>
<keyword evidence="5" id="KW-0067">ATP-binding</keyword>
<dbReference type="GO" id="GO:0004594">
    <property type="term" value="F:pantothenate kinase activity"/>
    <property type="evidence" value="ECO:0007669"/>
    <property type="project" value="InterPro"/>
</dbReference>
<evidence type="ECO:0000256" key="1">
    <source>
        <dbReference type="ARBA" id="ARBA00022490"/>
    </source>
</evidence>
<dbReference type="GO" id="GO:0005524">
    <property type="term" value="F:ATP binding"/>
    <property type="evidence" value="ECO:0007669"/>
    <property type="project" value="UniProtKB-KW"/>
</dbReference>
<organism evidence="7 8">
    <name type="scientific">Methanohalarchaeum thermophilum</name>
    <dbReference type="NCBI Taxonomy" id="1903181"/>
    <lineage>
        <taxon>Archaea</taxon>
        <taxon>Methanobacteriati</taxon>
        <taxon>Methanobacteriota</taxon>
        <taxon>Methanonatronarchaeia</taxon>
        <taxon>Methanonatronarchaeales</taxon>
        <taxon>Methanonatronarchaeaceae</taxon>
        <taxon>Candidatus Methanohalarchaeum</taxon>
    </lineage>
</organism>
<proteinExistence type="predicted"/>
<comment type="caution">
    <text evidence="7">The sequence shown here is derived from an EMBL/GenBank/DDBJ whole genome shotgun (WGS) entry which is preliminary data.</text>
</comment>
<dbReference type="GO" id="GO:0015937">
    <property type="term" value="P:coenzyme A biosynthetic process"/>
    <property type="evidence" value="ECO:0007669"/>
    <property type="project" value="UniProtKB-KW"/>
</dbReference>
<keyword evidence="6" id="KW-0173">Coenzyme A biosynthesis</keyword>
<dbReference type="InterPro" id="IPR011602">
    <property type="entry name" value="Type_II_PanK_bac"/>
</dbReference>
<dbReference type="Proteomes" id="UP000185744">
    <property type="component" value="Unassembled WGS sequence"/>
</dbReference>
<keyword evidence="1" id="KW-0963">Cytoplasm</keyword>
<dbReference type="InterPro" id="IPR043129">
    <property type="entry name" value="ATPase_NBD"/>
</dbReference>
<evidence type="ECO:0000256" key="6">
    <source>
        <dbReference type="ARBA" id="ARBA00022993"/>
    </source>
</evidence>
<dbReference type="PANTHER" id="PTHR12280">
    <property type="entry name" value="PANTOTHENATE KINASE"/>
    <property type="match status" value="1"/>
</dbReference>
<dbReference type="GO" id="GO:0005829">
    <property type="term" value="C:cytosol"/>
    <property type="evidence" value="ECO:0007669"/>
    <property type="project" value="TreeGrafter"/>
</dbReference>
<keyword evidence="4" id="KW-0418">Kinase</keyword>
<dbReference type="PIRSF" id="PIRSF036940">
    <property type="entry name" value="PanK_bac_aCoA"/>
    <property type="match status" value="1"/>
</dbReference>
<dbReference type="Gene3D" id="3.30.420.40">
    <property type="match status" value="1"/>
</dbReference>
<keyword evidence="2" id="KW-0808">Transferase</keyword>
<evidence type="ECO:0000256" key="5">
    <source>
        <dbReference type="ARBA" id="ARBA00022840"/>
    </source>
</evidence>
<dbReference type="PANTHER" id="PTHR12280:SF20">
    <property type="entry name" value="4'-PHOSPHOPANTETHEINE PHOSPHATASE"/>
    <property type="match status" value="1"/>
</dbReference>
<dbReference type="EMBL" id="MSDW01000002">
    <property type="protein sequence ID" value="OKY77234.1"/>
    <property type="molecule type" value="Genomic_DNA"/>
</dbReference>
<evidence type="ECO:0000313" key="7">
    <source>
        <dbReference type="EMBL" id="OKY77234.1"/>
    </source>
</evidence>
<accession>A0A1Q6DS87</accession>
<evidence type="ECO:0000256" key="4">
    <source>
        <dbReference type="ARBA" id="ARBA00022777"/>
    </source>
</evidence>
<dbReference type="STRING" id="1903181.BTN85_1882"/>
<dbReference type="CDD" id="cd24085">
    <property type="entry name" value="ASKHA_NBD_PanK-II_bac"/>
    <property type="match status" value="1"/>
</dbReference>
<gene>
    <name evidence="7" type="ORF">BTN85_1882</name>
</gene>
<keyword evidence="8" id="KW-1185">Reference proteome</keyword>
<dbReference type="InParanoid" id="A0A1Q6DS87"/>
<keyword evidence="3" id="KW-0547">Nucleotide-binding</keyword>
<dbReference type="AlphaFoldDB" id="A0A1Q6DS87"/>
<dbReference type="SUPFAM" id="SSF53067">
    <property type="entry name" value="Actin-like ATPase domain"/>
    <property type="match status" value="1"/>
</dbReference>